<dbReference type="EMBL" id="KQ964246">
    <property type="protein sequence ID" value="KXJ95890.1"/>
    <property type="molecule type" value="Genomic_DNA"/>
</dbReference>
<dbReference type="PROSITE" id="PS51397">
    <property type="entry name" value="WLM"/>
    <property type="match status" value="1"/>
</dbReference>
<evidence type="ECO:0000313" key="6">
    <source>
        <dbReference type="EMBL" id="KXJ95890.1"/>
    </source>
</evidence>
<dbReference type="GO" id="GO:0008270">
    <property type="term" value="F:zinc ion binding"/>
    <property type="evidence" value="ECO:0007669"/>
    <property type="project" value="UniProtKB-KW"/>
</dbReference>
<evidence type="ECO:0000256" key="3">
    <source>
        <dbReference type="ARBA" id="ARBA00022833"/>
    </source>
</evidence>
<dbReference type="OrthoDB" id="4447at2759"/>
<feature type="compositionally biased region" description="Polar residues" evidence="4">
    <location>
        <begin position="1075"/>
        <end position="1087"/>
    </location>
</feature>
<evidence type="ECO:0000256" key="2">
    <source>
        <dbReference type="ARBA" id="ARBA00022771"/>
    </source>
</evidence>
<dbReference type="PANTHER" id="PTHR46063:SF1">
    <property type="entry name" value="KELCH DOMAIN-CONTAINING PROTEIN 4"/>
    <property type="match status" value="1"/>
</dbReference>
<feature type="domain" description="WLM" evidence="5">
    <location>
        <begin position="692"/>
        <end position="929"/>
    </location>
</feature>
<dbReference type="Gene3D" id="3.30.2010.10">
    <property type="entry name" value="Metalloproteases ('zincins'), catalytic domain"/>
    <property type="match status" value="1"/>
</dbReference>
<evidence type="ECO:0000256" key="1">
    <source>
        <dbReference type="ARBA" id="ARBA00022723"/>
    </source>
</evidence>
<feature type="region of interest" description="Disordered" evidence="4">
    <location>
        <begin position="1"/>
        <end position="43"/>
    </location>
</feature>
<dbReference type="InParanoid" id="A0A136JFG4"/>
<dbReference type="InterPro" id="IPR025183">
    <property type="entry name" value="DUF4110"/>
</dbReference>
<keyword evidence="7" id="KW-1185">Reference proteome</keyword>
<evidence type="ECO:0000259" key="5">
    <source>
        <dbReference type="PROSITE" id="PS51397"/>
    </source>
</evidence>
<dbReference type="InterPro" id="IPR001876">
    <property type="entry name" value="Znf_RanBP2"/>
</dbReference>
<feature type="region of interest" description="Disordered" evidence="4">
    <location>
        <begin position="1017"/>
        <end position="1088"/>
    </location>
</feature>
<dbReference type="STRING" id="196109.A0A136JFG4"/>
<feature type="compositionally biased region" description="Low complexity" evidence="4">
    <location>
        <begin position="305"/>
        <end position="316"/>
    </location>
</feature>
<dbReference type="Proteomes" id="UP000070501">
    <property type="component" value="Unassembled WGS sequence"/>
</dbReference>
<dbReference type="InterPro" id="IPR013536">
    <property type="entry name" value="WLM_dom"/>
</dbReference>
<feature type="compositionally biased region" description="Basic and acidic residues" evidence="4">
    <location>
        <begin position="932"/>
        <end position="949"/>
    </location>
</feature>
<protein>
    <submittedName>
        <fullName evidence="6">WLM domain-domain-containing protein</fullName>
    </submittedName>
</protein>
<dbReference type="FunCoup" id="A0A136JFG4">
    <property type="interactions" value="623"/>
</dbReference>
<dbReference type="InterPro" id="IPR052588">
    <property type="entry name" value="Kelch_domain_protein"/>
</dbReference>
<dbReference type="InterPro" id="IPR015915">
    <property type="entry name" value="Kelch-typ_b-propeller"/>
</dbReference>
<feature type="compositionally biased region" description="Polar residues" evidence="4">
    <location>
        <begin position="953"/>
        <end position="962"/>
    </location>
</feature>
<name>A0A136JFG4_9PEZI</name>
<dbReference type="PANTHER" id="PTHR46063">
    <property type="entry name" value="KELCH DOMAIN-CONTAINING PROTEIN"/>
    <property type="match status" value="1"/>
</dbReference>
<keyword evidence="1" id="KW-0479">Metal-binding</keyword>
<feature type="region of interest" description="Disordered" evidence="4">
    <location>
        <begin position="305"/>
        <end position="333"/>
    </location>
</feature>
<dbReference type="SMART" id="SM00547">
    <property type="entry name" value="ZnF_RBZ"/>
    <property type="match status" value="2"/>
</dbReference>
<feature type="region of interest" description="Disordered" evidence="4">
    <location>
        <begin position="932"/>
        <end position="983"/>
    </location>
</feature>
<feature type="region of interest" description="Disordered" evidence="4">
    <location>
        <begin position="898"/>
        <end position="917"/>
    </location>
</feature>
<keyword evidence="3" id="KW-0862">Zinc</keyword>
<proteinExistence type="predicted"/>
<dbReference type="Pfam" id="PF08325">
    <property type="entry name" value="WLM"/>
    <property type="match status" value="1"/>
</dbReference>
<feature type="compositionally biased region" description="Acidic residues" evidence="4">
    <location>
        <begin position="573"/>
        <end position="583"/>
    </location>
</feature>
<reference evidence="7" key="1">
    <citation type="submission" date="2016-02" db="EMBL/GenBank/DDBJ databases">
        <title>Draft genome sequence of Microdochium bolleyi, a fungal endophyte of beachgrass.</title>
        <authorList>
            <consortium name="DOE Joint Genome Institute"/>
            <person name="David A.S."/>
            <person name="May G."/>
            <person name="Haridas S."/>
            <person name="Lim J."/>
            <person name="Wang M."/>
            <person name="Labutti K."/>
            <person name="Lipzen A."/>
            <person name="Barry K."/>
            <person name="Grigoriev I.V."/>
        </authorList>
    </citation>
    <scope>NUCLEOTIDE SEQUENCE [LARGE SCALE GENOMIC DNA]</scope>
    <source>
        <strain evidence="7">J235TASD1</strain>
    </source>
</reference>
<feature type="region of interest" description="Disordered" evidence="4">
    <location>
        <begin position="511"/>
        <end position="598"/>
    </location>
</feature>
<dbReference type="Pfam" id="PF24681">
    <property type="entry name" value="Kelch_KLHDC2_KLHL20_DRC7"/>
    <property type="match status" value="1"/>
</dbReference>
<dbReference type="Pfam" id="PF13422">
    <property type="entry name" value="DUF4110"/>
    <property type="match status" value="1"/>
</dbReference>
<dbReference type="Gene3D" id="2.120.10.80">
    <property type="entry name" value="Kelch-type beta propeller"/>
    <property type="match status" value="1"/>
</dbReference>
<organism evidence="6 7">
    <name type="scientific">Microdochium bolleyi</name>
    <dbReference type="NCBI Taxonomy" id="196109"/>
    <lineage>
        <taxon>Eukaryota</taxon>
        <taxon>Fungi</taxon>
        <taxon>Dikarya</taxon>
        <taxon>Ascomycota</taxon>
        <taxon>Pezizomycotina</taxon>
        <taxon>Sordariomycetes</taxon>
        <taxon>Xylariomycetidae</taxon>
        <taxon>Xylariales</taxon>
        <taxon>Microdochiaceae</taxon>
        <taxon>Microdochium</taxon>
    </lineage>
</organism>
<dbReference type="SUPFAM" id="SSF117281">
    <property type="entry name" value="Kelch motif"/>
    <property type="match status" value="1"/>
</dbReference>
<keyword evidence="2" id="KW-0863">Zinc-finger</keyword>
<evidence type="ECO:0000313" key="7">
    <source>
        <dbReference type="Proteomes" id="UP000070501"/>
    </source>
</evidence>
<evidence type="ECO:0000256" key="4">
    <source>
        <dbReference type="SAM" id="MobiDB-lite"/>
    </source>
</evidence>
<sequence>MAKKDKKSEGKKAKLAEKKLKAEKKGEKKSKLKQQKVEGSDAEDVDLDDVLAEYQRQQEQFLKVTETVLDAPPKPRSSSTLLASPSNSNQILLFGGENYNGSVAHFYNDLSIYYTDRDEWHCVTSPNAPLPRSGHAWCRGGNQSNAVFLFGGEFSSPKQGTFYHYNDFWRLDPGAREWTRLECKGKTPPARSGHRMTYYKNYIILFGGFQDTSNQTKYMSDLWLYDTQNFVWYNPTLPPAQLKPDARSSFTFLPHEHGAVLFGGYSRVKATVSANKSAKGASQGQRNVVKPLVHQDCFLLRVTQPPADAPANTPPTVRWEKRKKPANAPNPVRAGATMAYHRGRGLFFGGVHDVEESEEGMDSEFFNQMFAWNIERNRFFPLALRKPRVQKKAGGTESRGGRRGRAQANEEELLKQLAALQAGTSLDDADDIELDTKAEPEEPEVAMREMPVSMEYPHVRFNAQLAVQEDVLYIYGGTFEKDDREFTFDDLYAIDLGKMDGCKEIFSREVENWIESEDEDEDDDEDDEDEDEDEEDEEEAADLREKISSPSKRGKKLADEVSVAATNIPATTNDDDADTEADTAETPVDDGLPHPRPFESRREFFTRTSNEWQEILMTNLRWKAIQPESLTIKEIKTRAFELSEEKWWDCREEIQALEDEQDAAGIGEVVSLADKADSAPGGVGLGIQRLNAKKSQPNPRIIFIKPLKGPDEAIALDFLERIAAQCLPIMKEHTLSVMSLEEYEPNREFVGRNFNAGEVIQLVLKSPSTGRWLPFNYVQMVMMHELAHCKQMNHSKAFWAVRNNYAEQMRVLWGRRYTGEGLWGRGALLSTGEFERNTVHADEVLPEHTCGGTYRSRRRKRGAKAQLSYQEQKARRILKKFGANGQALGDDEDVKAQLEKGRRTRGKPRVAGSNRGRELRAAAALARFDQEAKVAKEEEQDTGRVKVEDVSDNETASGTDSETASDTEQEPATVDVNGQRLVDEKGHNLVKVCEDENPDDGDAQNEMRELLQSSMPIRKPIQDNPIDDHGTSTPSNVSKGEPPKSKTGKQVQHKTQPVIVDLDSDSEPDLDKMSQFPSSTKPKSQADATCPMCSYTNESDASICMVCSHVLDAARVPGTWKCRSEACKESKYVNAGDSGVCGVCGQRKP</sequence>
<feature type="compositionally biased region" description="Acidic residues" evidence="4">
    <location>
        <begin position="512"/>
        <end position="540"/>
    </location>
</feature>
<gene>
    <name evidence="6" type="ORF">Micbo1qcDRAFT_187643</name>
</gene>
<accession>A0A136JFG4</accession>
<feature type="compositionally biased region" description="Basic and acidic residues" evidence="4">
    <location>
        <begin position="1"/>
        <end position="26"/>
    </location>
</feature>
<dbReference type="AlphaFoldDB" id="A0A136JFG4"/>